<evidence type="ECO:0000259" key="7">
    <source>
        <dbReference type="SMART" id="SM00014"/>
    </source>
</evidence>
<feature type="transmembrane region" description="Helical" evidence="6">
    <location>
        <begin position="6"/>
        <end position="31"/>
    </location>
</feature>
<dbReference type="RefSeq" id="WP_006107295.1">
    <property type="nucleotide sequence ID" value="NZ_AOIO01000007.1"/>
</dbReference>
<keyword evidence="9" id="KW-1185">Reference proteome</keyword>
<evidence type="ECO:0000313" key="8">
    <source>
        <dbReference type="EMBL" id="ELZ05546.1"/>
    </source>
</evidence>
<evidence type="ECO:0000256" key="6">
    <source>
        <dbReference type="SAM" id="Phobius"/>
    </source>
</evidence>
<accession>M0B3T2</accession>
<name>M0B3T2_NATA1</name>
<organism evidence="8 9">
    <name type="scientific">Natrialba asiatica (strain ATCC 700177 / DSM 12278 / JCM 9576 / FERM P-10747 / NBRC 102637 / 172P1)</name>
    <dbReference type="NCBI Taxonomy" id="29540"/>
    <lineage>
        <taxon>Archaea</taxon>
        <taxon>Methanobacteriati</taxon>
        <taxon>Methanobacteriota</taxon>
        <taxon>Stenosarchaea group</taxon>
        <taxon>Halobacteria</taxon>
        <taxon>Halobacteriales</taxon>
        <taxon>Natrialbaceae</taxon>
        <taxon>Natrialba</taxon>
    </lineage>
</organism>
<dbReference type="Pfam" id="PF14378">
    <property type="entry name" value="PAP2_3"/>
    <property type="match status" value="1"/>
</dbReference>
<dbReference type="PANTHER" id="PTHR31310:SF7">
    <property type="entry name" value="PA-PHOSPHATASE RELATED-FAMILY PROTEIN DDB_G0268928"/>
    <property type="match status" value="1"/>
</dbReference>
<evidence type="ECO:0000256" key="4">
    <source>
        <dbReference type="ARBA" id="ARBA00023136"/>
    </source>
</evidence>
<keyword evidence="3 6" id="KW-1133">Transmembrane helix</keyword>
<protein>
    <submittedName>
        <fullName evidence="8">Phosphoesterase PA-phosphatase-like protein</fullName>
    </submittedName>
</protein>
<evidence type="ECO:0000313" key="9">
    <source>
        <dbReference type="Proteomes" id="UP000011554"/>
    </source>
</evidence>
<evidence type="ECO:0000256" key="2">
    <source>
        <dbReference type="ARBA" id="ARBA00022692"/>
    </source>
</evidence>
<feature type="transmembrane region" description="Helical" evidence="6">
    <location>
        <begin position="140"/>
        <end position="160"/>
    </location>
</feature>
<evidence type="ECO:0000256" key="1">
    <source>
        <dbReference type="ARBA" id="ARBA00004141"/>
    </source>
</evidence>
<comment type="caution">
    <text evidence="8">The sequence shown here is derived from an EMBL/GenBank/DDBJ whole genome shotgun (WGS) entry which is preliminary data.</text>
</comment>
<dbReference type="eggNOG" id="arCOG03951">
    <property type="taxonomic scope" value="Archaea"/>
</dbReference>
<feature type="transmembrane region" description="Helical" evidence="6">
    <location>
        <begin position="221"/>
        <end position="242"/>
    </location>
</feature>
<sequence>MFELSLLNMMTLTTLTVLVGLLITFSVCLNLQQIRRTTDEFNYRLRNVAPYLGTAALFFLAKRATHKYSLQISYALDWNITDELYAIEGKFVAILQNLVPETTLEFFSAMYMFGFPFLVVAPLILYFLLPSQRHLKELLIAYLLNYLIGSICYTLFIAYVPRNHLASVDGLMYQFYPQTQDLTAAVSANTYVFPSLHTSLAIVVLLFAWRSRREYPRWFPIAAFVVAGVVFSTMYLGIHWVLDVVAGVMLGAGTIYAAEQFVARVESRTTQVSASKESGGSITPDMNKRYPLQKS</sequence>
<feature type="region of interest" description="Disordered" evidence="5">
    <location>
        <begin position="273"/>
        <end position="295"/>
    </location>
</feature>
<proteinExistence type="predicted"/>
<dbReference type="InterPro" id="IPR036938">
    <property type="entry name" value="PAP2/HPO_sf"/>
</dbReference>
<dbReference type="CDD" id="cd03386">
    <property type="entry name" value="PAP2_Aur1_like"/>
    <property type="match status" value="1"/>
</dbReference>
<dbReference type="InterPro" id="IPR000326">
    <property type="entry name" value="PAP2/HPO"/>
</dbReference>
<keyword evidence="4 6" id="KW-0472">Membrane</keyword>
<comment type="subcellular location">
    <subcellularLocation>
        <location evidence="1">Membrane</location>
        <topology evidence="1">Multi-pass membrane protein</topology>
    </subcellularLocation>
</comment>
<dbReference type="EMBL" id="AOIO01000007">
    <property type="protein sequence ID" value="ELZ05546.1"/>
    <property type="molecule type" value="Genomic_DNA"/>
</dbReference>
<evidence type="ECO:0000256" key="5">
    <source>
        <dbReference type="SAM" id="MobiDB-lite"/>
    </source>
</evidence>
<feature type="domain" description="Phosphatidic acid phosphatase type 2/haloperoxidase" evidence="7">
    <location>
        <begin position="141"/>
        <end position="259"/>
    </location>
</feature>
<feature type="transmembrane region" description="Helical" evidence="6">
    <location>
        <begin position="191"/>
        <end position="209"/>
    </location>
</feature>
<feature type="transmembrane region" description="Helical" evidence="6">
    <location>
        <begin position="43"/>
        <end position="61"/>
    </location>
</feature>
<dbReference type="SUPFAM" id="SSF48317">
    <property type="entry name" value="Acid phosphatase/Vanadium-dependent haloperoxidase"/>
    <property type="match status" value="1"/>
</dbReference>
<dbReference type="InterPro" id="IPR052185">
    <property type="entry name" value="IPC_Synthase-Related"/>
</dbReference>
<dbReference type="PANTHER" id="PTHR31310">
    <property type="match status" value="1"/>
</dbReference>
<reference evidence="8 9" key="1">
    <citation type="journal article" date="2014" name="PLoS Genet.">
        <title>Phylogenetically driven sequencing of extremely halophilic archaea reveals strategies for static and dynamic osmo-response.</title>
        <authorList>
            <person name="Becker E.A."/>
            <person name="Seitzer P.M."/>
            <person name="Tritt A."/>
            <person name="Larsen D."/>
            <person name="Krusor M."/>
            <person name="Yao A.I."/>
            <person name="Wu D."/>
            <person name="Madern D."/>
            <person name="Eisen J.A."/>
            <person name="Darling A.E."/>
            <person name="Facciotti M.T."/>
        </authorList>
    </citation>
    <scope>NUCLEOTIDE SEQUENCE [LARGE SCALE GENOMIC DNA]</scope>
    <source>
        <strain evidence="8 9">DSM 12278</strain>
    </source>
</reference>
<dbReference type="AlphaFoldDB" id="M0B3T2"/>
<dbReference type="Gene3D" id="1.20.144.10">
    <property type="entry name" value="Phosphatidic acid phosphatase type 2/haloperoxidase"/>
    <property type="match status" value="1"/>
</dbReference>
<evidence type="ECO:0000256" key="3">
    <source>
        <dbReference type="ARBA" id="ARBA00022989"/>
    </source>
</evidence>
<dbReference type="GO" id="GO:0016020">
    <property type="term" value="C:membrane"/>
    <property type="evidence" value="ECO:0007669"/>
    <property type="project" value="UniProtKB-SubCell"/>
</dbReference>
<gene>
    <name evidence="8" type="ORF">C481_02467</name>
</gene>
<dbReference type="STRING" id="29540.C481_02467"/>
<dbReference type="InterPro" id="IPR026841">
    <property type="entry name" value="Aur1/Ipt1"/>
</dbReference>
<keyword evidence="2 6" id="KW-0812">Transmembrane</keyword>
<dbReference type="Proteomes" id="UP000011554">
    <property type="component" value="Unassembled WGS sequence"/>
</dbReference>
<dbReference type="SMART" id="SM00014">
    <property type="entry name" value="acidPPc"/>
    <property type="match status" value="1"/>
</dbReference>
<feature type="transmembrane region" description="Helical" evidence="6">
    <location>
        <begin position="106"/>
        <end position="128"/>
    </location>
</feature>